<evidence type="ECO:0000313" key="7">
    <source>
        <dbReference type="EMBL" id="CAJ1934184.1"/>
    </source>
</evidence>
<feature type="coiled-coil region" evidence="4">
    <location>
        <begin position="665"/>
        <end position="732"/>
    </location>
</feature>
<dbReference type="PANTHER" id="PTHR45916">
    <property type="entry name" value="STRUCTURAL MAINTENANCE OF CHROMOSOMES PROTEIN 5"/>
    <property type="match status" value="1"/>
</dbReference>
<comment type="caution">
    <text evidence="7">The sequence shown here is derived from an EMBL/GenBank/DDBJ whole genome shotgun (WGS) entry which is preliminary data.</text>
</comment>
<feature type="domain" description="Rad50/SbcC-type AAA" evidence="6">
    <location>
        <begin position="22"/>
        <end position="241"/>
    </location>
</feature>
<evidence type="ECO:0000256" key="5">
    <source>
        <dbReference type="SAM" id="MobiDB-lite"/>
    </source>
</evidence>
<evidence type="ECO:0000256" key="4">
    <source>
        <dbReference type="SAM" id="Coils"/>
    </source>
</evidence>
<evidence type="ECO:0000256" key="2">
    <source>
        <dbReference type="ARBA" id="ARBA00018687"/>
    </source>
</evidence>
<name>A0AAD2CIJ5_9STRA</name>
<dbReference type="GO" id="GO:0003697">
    <property type="term" value="F:single-stranded DNA binding"/>
    <property type="evidence" value="ECO:0007669"/>
    <property type="project" value="TreeGrafter"/>
</dbReference>
<dbReference type="Pfam" id="PF13476">
    <property type="entry name" value="AAA_23"/>
    <property type="match status" value="1"/>
</dbReference>
<accession>A0AAD2CIJ5</accession>
<dbReference type="GO" id="GO:0030915">
    <property type="term" value="C:Smc5-Smc6 complex"/>
    <property type="evidence" value="ECO:0007669"/>
    <property type="project" value="TreeGrafter"/>
</dbReference>
<feature type="compositionally biased region" description="Basic and acidic residues" evidence="5">
    <location>
        <begin position="793"/>
        <end position="818"/>
    </location>
</feature>
<protein>
    <recommendedName>
        <fullName evidence="2">Structural maintenance of chromosomes protein 5</fullName>
    </recommendedName>
</protein>
<proteinExistence type="inferred from homology"/>
<dbReference type="AlphaFoldDB" id="A0AAD2CIJ5"/>
<dbReference type="InterPro" id="IPR027417">
    <property type="entry name" value="P-loop_NTPase"/>
</dbReference>
<dbReference type="EMBL" id="CAKOGP040000335">
    <property type="protein sequence ID" value="CAJ1934184.1"/>
    <property type="molecule type" value="Genomic_DNA"/>
</dbReference>
<dbReference type="Gene3D" id="3.40.50.300">
    <property type="entry name" value="P-loop containing nucleotide triphosphate hydrolases"/>
    <property type="match status" value="2"/>
</dbReference>
<evidence type="ECO:0000259" key="6">
    <source>
        <dbReference type="Pfam" id="PF13476"/>
    </source>
</evidence>
<dbReference type="GO" id="GO:0000724">
    <property type="term" value="P:double-strand break repair via homologous recombination"/>
    <property type="evidence" value="ECO:0007669"/>
    <property type="project" value="TreeGrafter"/>
</dbReference>
<dbReference type="PANTHER" id="PTHR45916:SF1">
    <property type="entry name" value="STRUCTURAL MAINTENANCE OF CHROMOSOMES PROTEIN 5"/>
    <property type="match status" value="1"/>
</dbReference>
<evidence type="ECO:0000256" key="1">
    <source>
        <dbReference type="ARBA" id="ARBA00010171"/>
    </source>
</evidence>
<organism evidence="7 8">
    <name type="scientific">Cylindrotheca closterium</name>
    <dbReference type="NCBI Taxonomy" id="2856"/>
    <lineage>
        <taxon>Eukaryota</taxon>
        <taxon>Sar</taxon>
        <taxon>Stramenopiles</taxon>
        <taxon>Ochrophyta</taxon>
        <taxon>Bacillariophyta</taxon>
        <taxon>Bacillariophyceae</taxon>
        <taxon>Bacillariophycidae</taxon>
        <taxon>Bacillariales</taxon>
        <taxon>Bacillariaceae</taxon>
        <taxon>Cylindrotheca</taxon>
    </lineage>
</organism>
<sequence length="1116" mass="128566">MVDETIDHLQVVGDFKHGSIKRIKLVNFLTYAYVEFNAGPRLNMVCGPNGTGKSSILCAICLGLGGEPRLLGRASEIETFVMNGEDEGQIEIELVDTRGRDNPIINRTIRREKGANKHPFTWGGKQVSAKHVREQCLKEYDITVDNLCTFLPQDRVGSFSGFDSKQLLVETEKSLSSSQHLYHVHQELIKDQEKLDGGENQVDTLRDRIEQLKNETRRFEREKERMREREEAMKQAELLEKKILWLEFDNCRNEAVELKELKTQKKNAFRELLSQSEPLQDRLKQLSNDLRNQEEMYKALDKEVQNHQKEMQKQAAKYEKHDDSIENLLADLNQLASARKHQQHKVDQLRMKVEEVEQKISECNSMENLEEELRIAQEERKQINPMLQSAKDGERKLSEKAREIAEERKVQENRWKQLQDEKAQRQANVFRQQQPLKKAYDWIQQNRDKFRKEVLGPVCCEITPKSRNCAAYVEQHVSNNTLKAFVVQTRDDYDLLYKNIRQNMKLPLQLVLVEDFDAAPKRKYSAGKMQMLKQDHGVIGYLDESFTAPPVVMAALRSRHAVHDVLVGSDSTQESIDKRHLGQLLSEPEDGSGRLQQYCIFTSQGEKSFQYLASVSKYSKKSNLRIDDVRPAKWLAPGVSDTRKQQVKDLLDKCDKELDSIRPEIEKYRADLQIYQEQAKSSLDQIKSAKENINVLRKFITRKQSHAKKLKEEEAKLSVDNEEEKREKVEKLDARVRGSLEALSSHGQSFKKMMLATSKSSGARLNKEVVAVEERKASAEFDEMNRKVQAAHQESERAKESFNNKRRELQQRKTRAEAEAPLTDSNGEPLPLEQQLKDIVIEDLENANIALEEAQQKIESIVADPNVVRVYETKKAEMEAAEMELENLTSSREKTLIEIRTKYSPWMKALEASVSDIDKRFSSYMRELGCIGEVGLTRGNQGEGSEYGNFKDWGIEIRVSFRENAKPQVLSARVQSGGERSVSTIMYLMALQEMMVSPFRCVDEINQGLDDRNERLVFKRIVENSCKPPGPEGLTDHCGQYFLITPKLLPNLVDMEVEAITIQCIFNGPFNLKHPSDWNVRSLIALRNNEIENQVTDEEGDYQEQSPSKRRKLDTQ</sequence>
<evidence type="ECO:0000256" key="3">
    <source>
        <dbReference type="ARBA" id="ARBA00023054"/>
    </source>
</evidence>
<evidence type="ECO:0000313" key="8">
    <source>
        <dbReference type="Proteomes" id="UP001295423"/>
    </source>
</evidence>
<feature type="region of interest" description="Disordered" evidence="5">
    <location>
        <begin position="784"/>
        <end position="831"/>
    </location>
</feature>
<dbReference type="InterPro" id="IPR038729">
    <property type="entry name" value="Rad50/SbcC_AAA"/>
</dbReference>
<keyword evidence="8" id="KW-1185">Reference proteome</keyword>
<feature type="region of interest" description="Disordered" evidence="5">
    <location>
        <begin position="1095"/>
        <end position="1116"/>
    </location>
</feature>
<feature type="coiled-coil region" evidence="4">
    <location>
        <begin position="195"/>
        <end position="421"/>
    </location>
</feature>
<keyword evidence="3 4" id="KW-0175">Coiled coil</keyword>
<reference evidence="7" key="1">
    <citation type="submission" date="2023-08" db="EMBL/GenBank/DDBJ databases">
        <authorList>
            <person name="Audoor S."/>
            <person name="Bilcke G."/>
        </authorList>
    </citation>
    <scope>NUCLEOTIDE SEQUENCE</scope>
</reference>
<dbReference type="GO" id="GO:0005634">
    <property type="term" value="C:nucleus"/>
    <property type="evidence" value="ECO:0007669"/>
    <property type="project" value="TreeGrafter"/>
</dbReference>
<comment type="similarity">
    <text evidence="1">Belongs to the SMC family. SMC5 subfamily.</text>
</comment>
<dbReference type="SUPFAM" id="SSF52540">
    <property type="entry name" value="P-loop containing nucleoside triphosphate hydrolases"/>
    <property type="match status" value="1"/>
</dbReference>
<dbReference type="GO" id="GO:0016887">
    <property type="term" value="F:ATP hydrolysis activity"/>
    <property type="evidence" value="ECO:0007669"/>
    <property type="project" value="InterPro"/>
</dbReference>
<gene>
    <name evidence="7" type="ORF">CYCCA115_LOCUS3629</name>
</gene>
<dbReference type="Proteomes" id="UP001295423">
    <property type="component" value="Unassembled WGS sequence"/>
</dbReference>